<evidence type="ECO:0000256" key="1">
    <source>
        <dbReference type="SAM" id="MobiDB-lite"/>
    </source>
</evidence>
<evidence type="ECO:0000313" key="2">
    <source>
        <dbReference type="EMBL" id="OSY50288.1"/>
    </source>
</evidence>
<dbReference type="Proteomes" id="UP000194318">
    <property type="component" value="Unassembled WGS sequence"/>
</dbReference>
<organism evidence="2 3">
    <name type="scientific">Streptomyces fradiae ATCC 10745 = DSM 40063</name>
    <dbReference type="NCBI Taxonomy" id="1319510"/>
    <lineage>
        <taxon>Bacteria</taxon>
        <taxon>Bacillati</taxon>
        <taxon>Actinomycetota</taxon>
        <taxon>Actinomycetes</taxon>
        <taxon>Kitasatosporales</taxon>
        <taxon>Streptomycetaceae</taxon>
        <taxon>Streptomyces</taxon>
    </lineage>
</organism>
<sequence>MPANRSWPYTSLPPSSNSMEPARGLAPSAATTIANRLPASKRAPTRAVSSSMSNGRSGTTIACAPAAMPECSAIQPVCRPMTSTMRTR</sequence>
<gene>
    <name evidence="2" type="ORF">BG846_04041</name>
</gene>
<feature type="compositionally biased region" description="Polar residues" evidence="1">
    <location>
        <begin position="7"/>
        <end position="19"/>
    </location>
</feature>
<accession>A0A1Y2NTL4</accession>
<comment type="caution">
    <text evidence="2">The sequence shown here is derived from an EMBL/GenBank/DDBJ whole genome shotgun (WGS) entry which is preliminary data.</text>
</comment>
<feature type="region of interest" description="Disordered" evidence="1">
    <location>
        <begin position="1"/>
        <end position="57"/>
    </location>
</feature>
<evidence type="ECO:0000313" key="3">
    <source>
        <dbReference type="Proteomes" id="UP000194318"/>
    </source>
</evidence>
<protein>
    <submittedName>
        <fullName evidence="2">Uncharacterized protein</fullName>
    </submittedName>
</protein>
<reference evidence="2 3" key="1">
    <citation type="submission" date="2016-09" db="EMBL/GenBank/DDBJ databases">
        <title>Streptomyces fradiae DSM40063, a candidate organism with high potential of specific P450 cytochromes.</title>
        <authorList>
            <person name="Grumaz C."/>
            <person name="Vainshtein Y."/>
            <person name="Kirstahler P."/>
            <person name="Sohn K."/>
        </authorList>
    </citation>
    <scope>NUCLEOTIDE SEQUENCE [LARGE SCALE GENOMIC DNA]</scope>
    <source>
        <strain evidence="2 3">DSM 40063</strain>
    </source>
</reference>
<feature type="compositionally biased region" description="Polar residues" evidence="1">
    <location>
        <begin position="47"/>
        <end position="57"/>
    </location>
</feature>
<name>A0A1Y2NTL4_STRFR</name>
<proteinExistence type="predicted"/>
<dbReference type="EMBL" id="MIFZ01000285">
    <property type="protein sequence ID" value="OSY50288.1"/>
    <property type="molecule type" value="Genomic_DNA"/>
</dbReference>
<dbReference type="AlphaFoldDB" id="A0A1Y2NTL4"/>